<evidence type="ECO:0000313" key="3">
    <source>
        <dbReference type="Proteomes" id="UP000267096"/>
    </source>
</evidence>
<evidence type="ECO:0000256" key="1">
    <source>
        <dbReference type="SAM" id="MobiDB-lite"/>
    </source>
</evidence>
<dbReference type="EMBL" id="UYRR01036274">
    <property type="protein sequence ID" value="VDK66655.1"/>
    <property type="molecule type" value="Genomic_DNA"/>
</dbReference>
<organism evidence="4">
    <name type="scientific">Anisakis simplex</name>
    <name type="common">Herring worm</name>
    <dbReference type="NCBI Taxonomy" id="6269"/>
    <lineage>
        <taxon>Eukaryota</taxon>
        <taxon>Metazoa</taxon>
        <taxon>Ecdysozoa</taxon>
        <taxon>Nematoda</taxon>
        <taxon>Chromadorea</taxon>
        <taxon>Rhabditida</taxon>
        <taxon>Spirurina</taxon>
        <taxon>Ascaridomorpha</taxon>
        <taxon>Ascaridoidea</taxon>
        <taxon>Anisakidae</taxon>
        <taxon>Anisakis</taxon>
        <taxon>Anisakis simplex complex</taxon>
    </lineage>
</organism>
<dbReference type="Proteomes" id="UP000267096">
    <property type="component" value="Unassembled WGS sequence"/>
</dbReference>
<reference evidence="2 3" key="2">
    <citation type="submission" date="2018-11" db="EMBL/GenBank/DDBJ databases">
        <authorList>
            <consortium name="Pathogen Informatics"/>
        </authorList>
    </citation>
    <scope>NUCLEOTIDE SEQUENCE [LARGE SCALE GENOMIC DNA]</scope>
</reference>
<dbReference type="AlphaFoldDB" id="A0A0M3KEV6"/>
<feature type="compositionally biased region" description="Basic and acidic residues" evidence="1">
    <location>
        <begin position="40"/>
        <end position="52"/>
    </location>
</feature>
<evidence type="ECO:0000313" key="2">
    <source>
        <dbReference type="EMBL" id="VDK66655.1"/>
    </source>
</evidence>
<keyword evidence="3" id="KW-1185">Reference proteome</keyword>
<sequence length="204" mass="22654">MDASKIFEPNEYYMDIDDMSDYDTLGVDVDDSSLTGSEKSTPRKEQQSRENDPPNEQCKSKAPPSDVQTAAGKDEISVSNEQISPKKNNHRNAVLKKDETRRTESLSQTQTTELSAATLPKEDDIQTARSETLPDISVDVQMIQKNASKNKIDCATSKEKNIATKSSLKKDVPVADKTRNQLIVISRRKRVPDKKAAGMSCSVF</sequence>
<name>A0A0M3KEV6_ANISI</name>
<protein>
    <submittedName>
        <fullName evidence="4">RAD51_interact domain-containing protein</fullName>
    </submittedName>
</protein>
<feature type="region of interest" description="Disordered" evidence="1">
    <location>
        <begin position="21"/>
        <end position="125"/>
    </location>
</feature>
<evidence type="ECO:0000313" key="4">
    <source>
        <dbReference type="WBParaSite" id="ASIM_0001951401-mRNA-1"/>
    </source>
</evidence>
<proteinExistence type="predicted"/>
<feature type="compositionally biased region" description="Polar residues" evidence="1">
    <location>
        <begin position="105"/>
        <end position="115"/>
    </location>
</feature>
<dbReference type="WBParaSite" id="ASIM_0001951401-mRNA-1">
    <property type="protein sequence ID" value="ASIM_0001951401-mRNA-1"/>
    <property type="gene ID" value="ASIM_0001951401"/>
</dbReference>
<feature type="compositionally biased region" description="Polar residues" evidence="1">
    <location>
        <begin position="77"/>
        <end position="86"/>
    </location>
</feature>
<reference evidence="4" key="1">
    <citation type="submission" date="2017-02" db="UniProtKB">
        <authorList>
            <consortium name="WormBaseParasite"/>
        </authorList>
    </citation>
    <scope>IDENTIFICATION</scope>
</reference>
<feature type="compositionally biased region" description="Basic and acidic residues" evidence="1">
    <location>
        <begin position="95"/>
        <end position="104"/>
    </location>
</feature>
<accession>A0A0M3KEV6</accession>
<gene>
    <name evidence="2" type="ORF">ASIM_LOCUS18904</name>
</gene>